<proteinExistence type="predicted"/>
<dbReference type="Proteomes" id="UP000031036">
    <property type="component" value="Unassembled WGS sequence"/>
</dbReference>
<accession>A0A0B2W6S7</accession>
<evidence type="ECO:0000313" key="1">
    <source>
        <dbReference type="EMBL" id="KHN88980.1"/>
    </source>
</evidence>
<gene>
    <name evidence="1" type="ORF">Tcan_12892</name>
</gene>
<name>A0A0B2W6S7_TOXCA</name>
<evidence type="ECO:0000313" key="2">
    <source>
        <dbReference type="Proteomes" id="UP000031036"/>
    </source>
</evidence>
<comment type="caution">
    <text evidence="1">The sequence shown here is derived from an EMBL/GenBank/DDBJ whole genome shotgun (WGS) entry which is preliminary data.</text>
</comment>
<organism evidence="1 2">
    <name type="scientific">Toxocara canis</name>
    <name type="common">Canine roundworm</name>
    <dbReference type="NCBI Taxonomy" id="6265"/>
    <lineage>
        <taxon>Eukaryota</taxon>
        <taxon>Metazoa</taxon>
        <taxon>Ecdysozoa</taxon>
        <taxon>Nematoda</taxon>
        <taxon>Chromadorea</taxon>
        <taxon>Rhabditida</taxon>
        <taxon>Spirurina</taxon>
        <taxon>Ascaridomorpha</taxon>
        <taxon>Ascaridoidea</taxon>
        <taxon>Toxocaridae</taxon>
        <taxon>Toxocara</taxon>
    </lineage>
</organism>
<reference evidence="1 2" key="1">
    <citation type="submission" date="2014-11" db="EMBL/GenBank/DDBJ databases">
        <title>Genetic blueprint of the zoonotic pathogen Toxocara canis.</title>
        <authorList>
            <person name="Zhu X.-Q."/>
            <person name="Korhonen P.K."/>
            <person name="Cai H."/>
            <person name="Young N.D."/>
            <person name="Nejsum P."/>
            <person name="von Samson-Himmelstjerna G."/>
            <person name="Boag P.R."/>
            <person name="Tan P."/>
            <person name="Li Q."/>
            <person name="Min J."/>
            <person name="Yang Y."/>
            <person name="Wang X."/>
            <person name="Fang X."/>
            <person name="Hall R.S."/>
            <person name="Hofmann A."/>
            <person name="Sternberg P.W."/>
            <person name="Jex A.R."/>
            <person name="Gasser R.B."/>
        </authorList>
    </citation>
    <scope>NUCLEOTIDE SEQUENCE [LARGE SCALE GENOMIC DNA]</scope>
    <source>
        <strain evidence="1">PN_DK_2014</strain>
    </source>
</reference>
<dbReference type="AlphaFoldDB" id="A0A0B2W6S7"/>
<protein>
    <submittedName>
        <fullName evidence="1">Uncharacterized protein</fullName>
    </submittedName>
</protein>
<dbReference type="OrthoDB" id="5832334at2759"/>
<keyword evidence="2" id="KW-1185">Reference proteome</keyword>
<dbReference type="EMBL" id="JPKZ01000136">
    <property type="protein sequence ID" value="KHN88980.1"/>
    <property type="molecule type" value="Genomic_DNA"/>
</dbReference>
<sequence>MVNTVQVKRVLVSLFVVMCTLYCYTSANPLIDASLRQPYALSFAQSGNRQLVNSRYDRNCFFSPMNCVFYEHPMDVPVRRFVLGGELFQR</sequence>